<feature type="non-terminal residue" evidence="1">
    <location>
        <position position="100"/>
    </location>
</feature>
<name>A0A1B6EKD0_9HEMI</name>
<feature type="non-terminal residue" evidence="1">
    <location>
        <position position="1"/>
    </location>
</feature>
<organism evidence="1">
    <name type="scientific">Cuerna arida</name>
    <dbReference type="NCBI Taxonomy" id="1464854"/>
    <lineage>
        <taxon>Eukaryota</taxon>
        <taxon>Metazoa</taxon>
        <taxon>Ecdysozoa</taxon>
        <taxon>Arthropoda</taxon>
        <taxon>Hexapoda</taxon>
        <taxon>Insecta</taxon>
        <taxon>Pterygota</taxon>
        <taxon>Neoptera</taxon>
        <taxon>Paraneoptera</taxon>
        <taxon>Hemiptera</taxon>
        <taxon>Auchenorrhyncha</taxon>
        <taxon>Membracoidea</taxon>
        <taxon>Cicadellidae</taxon>
        <taxon>Cicadellinae</taxon>
        <taxon>Proconiini</taxon>
        <taxon>Cuerna</taxon>
    </lineage>
</organism>
<reference evidence="1" key="1">
    <citation type="submission" date="2015-11" db="EMBL/GenBank/DDBJ databases">
        <title>De novo transcriptome assembly of four potential Pierce s Disease insect vectors from Arizona vineyards.</title>
        <authorList>
            <person name="Tassone E.E."/>
        </authorList>
    </citation>
    <scope>NUCLEOTIDE SEQUENCE</scope>
</reference>
<protein>
    <submittedName>
        <fullName evidence="1">Uncharacterized protein</fullName>
    </submittedName>
</protein>
<dbReference type="EMBL" id="GECZ01031417">
    <property type="protein sequence ID" value="JAS38352.1"/>
    <property type="molecule type" value="Transcribed_RNA"/>
</dbReference>
<accession>A0A1B6EKD0</accession>
<proteinExistence type="predicted"/>
<dbReference type="AlphaFoldDB" id="A0A1B6EKD0"/>
<gene>
    <name evidence="1" type="ORF">g.44888</name>
</gene>
<sequence>GIPTQAKKTLTSNRRHFNKKNLENLKQYLAAQNWEKVTSVSSVEETYTNFSNIIASALNTTCPYKRSRARHNTQRGVVYDTEAMAMKKSFQTAWQKYSQT</sequence>
<evidence type="ECO:0000313" key="1">
    <source>
        <dbReference type="EMBL" id="JAS38352.1"/>
    </source>
</evidence>